<dbReference type="AlphaFoldDB" id="A0A173S823"/>
<dbReference type="Proteomes" id="UP000095597">
    <property type="component" value="Unassembled WGS sequence"/>
</dbReference>
<evidence type="ECO:0000313" key="2">
    <source>
        <dbReference type="Proteomes" id="UP000095597"/>
    </source>
</evidence>
<protein>
    <submittedName>
        <fullName evidence="1">Uncharacterized protein</fullName>
    </submittedName>
</protein>
<sequence>MDSDGQKYELGGFPETNGEILIHGDSDEYLKNASSSGSFTCEINIENLKHIFGTWGKLLGKVTQNNNWRKLHGLPMRRRKWLRQ</sequence>
<organism evidence="1 2">
    <name type="scientific">Dorea longicatena</name>
    <dbReference type="NCBI Taxonomy" id="88431"/>
    <lineage>
        <taxon>Bacteria</taxon>
        <taxon>Bacillati</taxon>
        <taxon>Bacillota</taxon>
        <taxon>Clostridia</taxon>
        <taxon>Lachnospirales</taxon>
        <taxon>Lachnospiraceae</taxon>
        <taxon>Dorea</taxon>
    </lineage>
</organism>
<gene>
    <name evidence="1" type="ORF">ERS852573_00878</name>
</gene>
<reference evidence="1 2" key="1">
    <citation type="submission" date="2015-09" db="EMBL/GenBank/DDBJ databases">
        <authorList>
            <consortium name="Pathogen Informatics"/>
        </authorList>
    </citation>
    <scope>NUCLEOTIDE SEQUENCE [LARGE SCALE GENOMIC DNA]</scope>
    <source>
        <strain evidence="1 2">2789STDY5834961</strain>
    </source>
</reference>
<name>A0A173S823_9FIRM</name>
<dbReference type="EMBL" id="CYXO01000004">
    <property type="protein sequence ID" value="CUM86411.1"/>
    <property type="molecule type" value="Genomic_DNA"/>
</dbReference>
<accession>A0A173S823</accession>
<dbReference type="RefSeq" id="WP_055213768.1">
    <property type="nucleotide sequence ID" value="NZ_CYXO01000004.1"/>
</dbReference>
<evidence type="ECO:0000313" key="1">
    <source>
        <dbReference type="EMBL" id="CUM86411.1"/>
    </source>
</evidence>
<proteinExistence type="predicted"/>